<evidence type="ECO:0000259" key="6">
    <source>
        <dbReference type="Pfam" id="PF01545"/>
    </source>
</evidence>
<feature type="transmembrane region" description="Helical" evidence="5">
    <location>
        <begin position="21"/>
        <end position="40"/>
    </location>
</feature>
<dbReference type="Pfam" id="PF01545">
    <property type="entry name" value="Cation_efflux"/>
    <property type="match status" value="1"/>
</dbReference>
<proteinExistence type="predicted"/>
<feature type="transmembrane region" description="Helical" evidence="5">
    <location>
        <begin position="109"/>
        <end position="128"/>
    </location>
</feature>
<evidence type="ECO:0000313" key="7">
    <source>
        <dbReference type="EMBL" id="MFK2902856.1"/>
    </source>
</evidence>
<keyword evidence="8" id="KW-1185">Reference proteome</keyword>
<dbReference type="EMBL" id="JADIKM010000001">
    <property type="protein sequence ID" value="MFK2902856.1"/>
    <property type="molecule type" value="Genomic_DNA"/>
</dbReference>
<feature type="transmembrane region" description="Helical" evidence="5">
    <location>
        <begin position="46"/>
        <end position="67"/>
    </location>
</feature>
<keyword evidence="4 5" id="KW-0472">Membrane</keyword>
<reference evidence="7 8" key="1">
    <citation type="submission" date="2020-10" db="EMBL/GenBank/DDBJ databases">
        <title>Phylogeny of dyella-like bacteria.</title>
        <authorList>
            <person name="Fu J."/>
        </authorList>
    </citation>
    <scope>NUCLEOTIDE SEQUENCE [LARGE SCALE GENOMIC DNA]</scope>
    <source>
        <strain evidence="7 8">Gsoil3046</strain>
    </source>
</reference>
<keyword evidence="2 5" id="KW-0812">Transmembrane</keyword>
<evidence type="ECO:0000256" key="3">
    <source>
        <dbReference type="ARBA" id="ARBA00022989"/>
    </source>
</evidence>
<protein>
    <submittedName>
        <fullName evidence="7">Cation transporter</fullName>
    </submittedName>
</protein>
<evidence type="ECO:0000256" key="1">
    <source>
        <dbReference type="ARBA" id="ARBA00004141"/>
    </source>
</evidence>
<evidence type="ECO:0000256" key="4">
    <source>
        <dbReference type="ARBA" id="ARBA00023136"/>
    </source>
</evidence>
<comment type="subcellular location">
    <subcellularLocation>
        <location evidence="1">Membrane</location>
        <topology evidence="1">Multi-pass membrane protein</topology>
    </subcellularLocation>
</comment>
<dbReference type="InterPro" id="IPR027469">
    <property type="entry name" value="Cation_efflux_TMD_sf"/>
</dbReference>
<evidence type="ECO:0000256" key="2">
    <source>
        <dbReference type="ARBA" id="ARBA00022692"/>
    </source>
</evidence>
<organism evidence="7 8">
    <name type="scientific">Dyella ginsengisoli</name>
    <dbReference type="NCBI Taxonomy" id="363848"/>
    <lineage>
        <taxon>Bacteria</taxon>
        <taxon>Pseudomonadati</taxon>
        <taxon>Pseudomonadota</taxon>
        <taxon>Gammaproteobacteria</taxon>
        <taxon>Lysobacterales</taxon>
        <taxon>Rhodanobacteraceae</taxon>
        <taxon>Dyella</taxon>
    </lineage>
</organism>
<dbReference type="InterPro" id="IPR058533">
    <property type="entry name" value="Cation_efflux_TM"/>
</dbReference>
<feature type="domain" description="Cation efflux protein transmembrane" evidence="6">
    <location>
        <begin position="20"/>
        <end position="193"/>
    </location>
</feature>
<keyword evidence="3 5" id="KW-1133">Transmembrane helix</keyword>
<dbReference type="Gene3D" id="1.20.1510.10">
    <property type="entry name" value="Cation efflux protein transmembrane domain"/>
    <property type="match status" value="1"/>
</dbReference>
<name>A0ABW8JRN4_9GAMM</name>
<dbReference type="RefSeq" id="WP_404629973.1">
    <property type="nucleotide sequence ID" value="NZ_JADIKM010000001.1"/>
</dbReference>
<evidence type="ECO:0000313" key="8">
    <source>
        <dbReference type="Proteomes" id="UP001620460"/>
    </source>
</evidence>
<feature type="transmembrane region" description="Helical" evidence="5">
    <location>
        <begin position="149"/>
        <end position="166"/>
    </location>
</feature>
<comment type="caution">
    <text evidence="7">The sequence shown here is derived from an EMBL/GenBank/DDBJ whole genome shotgun (WGS) entry which is preliminary data.</text>
</comment>
<accession>A0ABW8JRN4</accession>
<sequence length="207" mass="21716">MTECGCHAEASNEAQRRILRLALGLNATMFVVGLVAGLIAQSMGLIADSLDMLADACVYGVGLAAWARSAHFKASAAQLSGMLLLILGLSVLLGVVWRSVMGSHPEGGWMMGVALVALIVNATVLRLLGRFRQGEVHLRATWLLTRVDVIANGAVILSGVLVLWLHSSVPDLVIGAAIAVYVLKESVGILREAREAQIAAGATIAKL</sequence>
<feature type="transmembrane region" description="Helical" evidence="5">
    <location>
        <begin position="79"/>
        <end position="97"/>
    </location>
</feature>
<dbReference type="SUPFAM" id="SSF161111">
    <property type="entry name" value="Cation efflux protein transmembrane domain-like"/>
    <property type="match status" value="1"/>
</dbReference>
<gene>
    <name evidence="7" type="ORF">ISP17_02680</name>
</gene>
<evidence type="ECO:0000256" key="5">
    <source>
        <dbReference type="SAM" id="Phobius"/>
    </source>
</evidence>
<dbReference type="Proteomes" id="UP001620460">
    <property type="component" value="Unassembled WGS sequence"/>
</dbReference>